<accession>A0A2N5T3M6</accession>
<proteinExistence type="predicted"/>
<feature type="signal peptide" evidence="1">
    <location>
        <begin position="1"/>
        <end position="16"/>
    </location>
</feature>
<comment type="caution">
    <text evidence="2">The sequence shown here is derived from an EMBL/GenBank/DDBJ whole genome shotgun (WGS) entry which is preliminary data.</text>
</comment>
<name>A0A2N5T3M6_9BASI</name>
<feature type="chain" id="PRO_5014872483" evidence="1">
    <location>
        <begin position="17"/>
        <end position="113"/>
    </location>
</feature>
<dbReference type="Proteomes" id="UP000235388">
    <property type="component" value="Unassembled WGS sequence"/>
</dbReference>
<evidence type="ECO:0000313" key="3">
    <source>
        <dbReference type="Proteomes" id="UP000235388"/>
    </source>
</evidence>
<dbReference type="AlphaFoldDB" id="A0A2N5T3M6"/>
<dbReference type="EMBL" id="PGCJ01000803">
    <property type="protein sequence ID" value="PLW20064.1"/>
    <property type="molecule type" value="Genomic_DNA"/>
</dbReference>
<keyword evidence="1" id="KW-0732">Signal</keyword>
<sequence>MHFMVYLWSSLTKVICSTWQIPAMWRCLLDRDGPVAPGYLNVFGDLVPFLAQIRHLHPHPHPDLLGQTGQVPAGYLPMYWQRGSLYLLAGKQVSASLASRQTACQAGSSLLGN</sequence>
<reference evidence="2 3" key="1">
    <citation type="submission" date="2017-11" db="EMBL/GenBank/DDBJ databases">
        <title>De novo assembly and phasing of dikaryotic genomes from two isolates of Puccinia coronata f. sp. avenae, the causal agent of oat crown rust.</title>
        <authorList>
            <person name="Miller M.E."/>
            <person name="Zhang Y."/>
            <person name="Omidvar V."/>
            <person name="Sperschneider J."/>
            <person name="Schwessinger B."/>
            <person name="Raley C."/>
            <person name="Palmer J.M."/>
            <person name="Garnica D."/>
            <person name="Upadhyaya N."/>
            <person name="Rathjen J."/>
            <person name="Taylor J.M."/>
            <person name="Park R.F."/>
            <person name="Dodds P.N."/>
            <person name="Hirsch C.D."/>
            <person name="Kianian S.F."/>
            <person name="Figueroa M."/>
        </authorList>
    </citation>
    <scope>NUCLEOTIDE SEQUENCE [LARGE SCALE GENOMIC DNA]</scope>
    <source>
        <strain evidence="2">12NC29</strain>
    </source>
</reference>
<keyword evidence="3" id="KW-1185">Reference proteome</keyword>
<gene>
    <name evidence="2" type="ORF">PCANC_12047</name>
</gene>
<evidence type="ECO:0000313" key="2">
    <source>
        <dbReference type="EMBL" id="PLW20064.1"/>
    </source>
</evidence>
<protein>
    <submittedName>
        <fullName evidence="2">Uncharacterized protein</fullName>
    </submittedName>
</protein>
<evidence type="ECO:0000256" key="1">
    <source>
        <dbReference type="SAM" id="SignalP"/>
    </source>
</evidence>
<organism evidence="2 3">
    <name type="scientific">Puccinia coronata f. sp. avenae</name>
    <dbReference type="NCBI Taxonomy" id="200324"/>
    <lineage>
        <taxon>Eukaryota</taxon>
        <taxon>Fungi</taxon>
        <taxon>Dikarya</taxon>
        <taxon>Basidiomycota</taxon>
        <taxon>Pucciniomycotina</taxon>
        <taxon>Pucciniomycetes</taxon>
        <taxon>Pucciniales</taxon>
        <taxon>Pucciniaceae</taxon>
        <taxon>Puccinia</taxon>
    </lineage>
</organism>